<organism evidence="3 4">
    <name type="scientific">Aduncisulcus paluster</name>
    <dbReference type="NCBI Taxonomy" id="2918883"/>
    <lineage>
        <taxon>Eukaryota</taxon>
        <taxon>Metamonada</taxon>
        <taxon>Carpediemonas-like organisms</taxon>
        <taxon>Aduncisulcus</taxon>
    </lineage>
</organism>
<evidence type="ECO:0000313" key="3">
    <source>
        <dbReference type="EMBL" id="GKT15907.1"/>
    </source>
</evidence>
<dbReference type="PROSITE" id="PS00108">
    <property type="entry name" value="PROTEIN_KINASE_ST"/>
    <property type="match status" value="1"/>
</dbReference>
<evidence type="ECO:0000259" key="2">
    <source>
        <dbReference type="PROSITE" id="PS50011"/>
    </source>
</evidence>
<proteinExistence type="predicted"/>
<dbReference type="PANTHER" id="PTHR44167">
    <property type="entry name" value="OVARIAN-SPECIFIC SERINE/THREONINE-PROTEIN KINASE LOK-RELATED"/>
    <property type="match status" value="1"/>
</dbReference>
<dbReference type="PANTHER" id="PTHR44167:SF24">
    <property type="entry name" value="SERINE_THREONINE-PROTEIN KINASE CHK2"/>
    <property type="match status" value="1"/>
</dbReference>
<sequence>MNYPPFVDSDFLRILVEKAEDTPCEAKDSLFKNYSPQLFPWIKKCAEQAFLSKGNCSKVIEFTKFLSTIVIHKESDGSIFYPLSIVSMDSLFLILPSLFMTIHRDVHGAIVYLFRILTCCLKKFTGKVNAEKKKRIYQLLLCEYPLLLFFQSKFIVSSLDKESTTELFHLCEALTFSSFDDDLVCVRDMRNGVFGIWFPDPTDYKSLYNQLAKSPDNCILFTQILANLLFNEKLLRFRDSQYQINRTYSEKIYKIVKDLVPSILSKFFDKDNIIDHNHILLVFAGVCLETTSPQIYKFVSSHLDNWHRIFMENRCSQGLKNWQILLSKLSANDSISIKLRCFDDRMKKLYSNSDYCVKSAYNEYYGSIKKRQITKPITLPQTSPTPTVHTPVLNFFSSILDDKLKSYETEEKTTSVPPPVVSPLSFPASTSHPMYMSSGGPHTGSSQLPSSLPPSMSHMGNPSHLSSPFVPSRLYPMPQYPSAQPPYFQYHPMQSGFSGQSQSYFQPVPPQTHFPSQSPYPSYPYEVYPGRDDYGEDSRKQGAAEREEPDEAVHVFDKVKDHKFSPFHEFPTKRASSLCGSGGFGEVHCIIFEGKKVALKMLRKKENLYSTKDLQDFVLEFNHQYTLYKRCEGYIPQPFKIVYNLELTATNGCYSGEVGYLMEYCEVGSVSDLGKKIVQDKVKCSEKNLALLIFFLSIGMIEAVFQVKQDWTQLSHHDIKPQNFLVKRFLVDRQVEYRVILSDFGLSADLSTYSSTRIKTKEECPSHLKKCFAPATFVFSPPEMMSDSPQPSRKGDLYSLGLSIYSLFQGFYPPFSCPHRFKMDRERDRVSENSNEEKVRRR</sequence>
<dbReference type="Proteomes" id="UP001057375">
    <property type="component" value="Unassembled WGS sequence"/>
</dbReference>
<dbReference type="PROSITE" id="PS50011">
    <property type="entry name" value="PROTEIN_KINASE_DOM"/>
    <property type="match status" value="1"/>
</dbReference>
<reference evidence="3" key="1">
    <citation type="submission" date="2022-03" db="EMBL/GenBank/DDBJ databases">
        <title>Draft genome sequence of Aduncisulcus paluster, a free-living microaerophilic Fornicata.</title>
        <authorList>
            <person name="Yuyama I."/>
            <person name="Kume K."/>
            <person name="Tamura T."/>
            <person name="Inagaki Y."/>
            <person name="Hashimoto T."/>
        </authorList>
    </citation>
    <scope>NUCLEOTIDE SEQUENCE</scope>
    <source>
        <strain evidence="3">NY0171</strain>
    </source>
</reference>
<gene>
    <name evidence="3" type="ORF">ADUPG1_010813</name>
</gene>
<dbReference type="Gene3D" id="1.10.510.10">
    <property type="entry name" value="Transferase(Phosphotransferase) domain 1"/>
    <property type="match status" value="1"/>
</dbReference>
<dbReference type="EMBL" id="BQXS01011712">
    <property type="protein sequence ID" value="GKT15907.1"/>
    <property type="molecule type" value="Genomic_DNA"/>
</dbReference>
<dbReference type="InterPro" id="IPR011009">
    <property type="entry name" value="Kinase-like_dom_sf"/>
</dbReference>
<name>A0ABQ5JSY4_9EUKA</name>
<protein>
    <recommendedName>
        <fullName evidence="2">Protein kinase domain-containing protein</fullName>
    </recommendedName>
</protein>
<evidence type="ECO:0000313" key="4">
    <source>
        <dbReference type="Proteomes" id="UP001057375"/>
    </source>
</evidence>
<feature type="compositionally biased region" description="Low complexity" evidence="1">
    <location>
        <begin position="445"/>
        <end position="457"/>
    </location>
</feature>
<keyword evidence="4" id="KW-1185">Reference proteome</keyword>
<comment type="caution">
    <text evidence="3">The sequence shown here is derived from an EMBL/GenBank/DDBJ whole genome shotgun (WGS) entry which is preliminary data.</text>
</comment>
<feature type="domain" description="Protein kinase" evidence="2">
    <location>
        <begin position="573"/>
        <end position="842"/>
    </location>
</feature>
<feature type="region of interest" description="Disordered" evidence="1">
    <location>
        <begin position="498"/>
        <end position="552"/>
    </location>
</feature>
<feature type="region of interest" description="Disordered" evidence="1">
    <location>
        <begin position="432"/>
        <end position="465"/>
    </location>
</feature>
<accession>A0ABQ5JSY4</accession>
<dbReference type="InterPro" id="IPR008271">
    <property type="entry name" value="Ser/Thr_kinase_AS"/>
</dbReference>
<evidence type="ECO:0000256" key="1">
    <source>
        <dbReference type="SAM" id="MobiDB-lite"/>
    </source>
</evidence>
<dbReference type="SUPFAM" id="SSF56112">
    <property type="entry name" value="Protein kinase-like (PK-like)"/>
    <property type="match status" value="1"/>
</dbReference>
<feature type="compositionally biased region" description="Low complexity" evidence="1">
    <location>
        <begin position="515"/>
        <end position="528"/>
    </location>
</feature>
<feature type="compositionally biased region" description="Basic and acidic residues" evidence="1">
    <location>
        <begin position="529"/>
        <end position="552"/>
    </location>
</feature>
<dbReference type="InterPro" id="IPR000719">
    <property type="entry name" value="Prot_kinase_dom"/>
</dbReference>
<dbReference type="SMART" id="SM00220">
    <property type="entry name" value="S_TKc"/>
    <property type="match status" value="1"/>
</dbReference>
<dbReference type="Pfam" id="PF00069">
    <property type="entry name" value="Pkinase"/>
    <property type="match status" value="1"/>
</dbReference>